<dbReference type="GO" id="GO:0016020">
    <property type="term" value="C:membrane"/>
    <property type="evidence" value="ECO:0007669"/>
    <property type="project" value="UniProtKB-SubCell"/>
</dbReference>
<name>A0A6P7T335_9MOLL</name>
<keyword evidence="4 5" id="KW-0472">Membrane</keyword>
<keyword evidence="7" id="KW-1185">Reference proteome</keyword>
<dbReference type="RefSeq" id="XP_029644336.1">
    <property type="nucleotide sequence ID" value="XM_029788476.2"/>
</dbReference>
<dbReference type="Pfam" id="PF00083">
    <property type="entry name" value="Sugar_tr"/>
    <property type="match status" value="1"/>
</dbReference>
<evidence type="ECO:0000256" key="5">
    <source>
        <dbReference type="SAM" id="Phobius"/>
    </source>
</evidence>
<keyword evidence="3 5" id="KW-1133">Transmembrane helix</keyword>
<feature type="transmembrane region" description="Helical" evidence="5">
    <location>
        <begin position="376"/>
        <end position="396"/>
    </location>
</feature>
<evidence type="ECO:0000256" key="1">
    <source>
        <dbReference type="ARBA" id="ARBA00004141"/>
    </source>
</evidence>
<dbReference type="Gene3D" id="1.20.1250.20">
    <property type="entry name" value="MFS general substrate transporter like domains"/>
    <property type="match status" value="1"/>
</dbReference>
<dbReference type="KEGG" id="osn:115218582"/>
<dbReference type="SUPFAM" id="SSF103473">
    <property type="entry name" value="MFS general substrate transporter"/>
    <property type="match status" value="1"/>
</dbReference>
<dbReference type="InterPro" id="IPR020846">
    <property type="entry name" value="MFS_dom"/>
</dbReference>
<feature type="transmembrane region" description="Helical" evidence="5">
    <location>
        <begin position="408"/>
        <end position="429"/>
    </location>
</feature>
<feature type="transmembrane region" description="Helical" evidence="5">
    <location>
        <begin position="244"/>
        <end position="266"/>
    </location>
</feature>
<dbReference type="Proteomes" id="UP000515154">
    <property type="component" value="Linkage group LG13"/>
</dbReference>
<protein>
    <submittedName>
        <fullName evidence="8">Organic cation transporter protein-like</fullName>
    </submittedName>
</protein>
<feature type="domain" description="Major facilitator superfamily (MFS) profile" evidence="6">
    <location>
        <begin position="103"/>
        <end position="549"/>
    </location>
</feature>
<dbReference type="PANTHER" id="PTHR24064">
    <property type="entry name" value="SOLUTE CARRIER FAMILY 22 MEMBER"/>
    <property type="match status" value="1"/>
</dbReference>
<organism evidence="7 8">
    <name type="scientific">Octopus sinensis</name>
    <name type="common">East Asian common octopus</name>
    <dbReference type="NCBI Taxonomy" id="2607531"/>
    <lineage>
        <taxon>Eukaryota</taxon>
        <taxon>Metazoa</taxon>
        <taxon>Spiralia</taxon>
        <taxon>Lophotrochozoa</taxon>
        <taxon>Mollusca</taxon>
        <taxon>Cephalopoda</taxon>
        <taxon>Coleoidea</taxon>
        <taxon>Octopodiformes</taxon>
        <taxon>Octopoda</taxon>
        <taxon>Incirrata</taxon>
        <taxon>Octopodidae</taxon>
        <taxon>Octopus</taxon>
    </lineage>
</organism>
<dbReference type="InterPro" id="IPR036259">
    <property type="entry name" value="MFS_trans_sf"/>
</dbReference>
<feature type="transmembrane region" description="Helical" evidence="5">
    <location>
        <begin position="272"/>
        <end position="290"/>
    </location>
</feature>
<gene>
    <name evidence="8" type="primary">LOC115218582</name>
</gene>
<feature type="transmembrane region" description="Helical" evidence="5">
    <location>
        <begin position="43"/>
        <end position="68"/>
    </location>
</feature>
<evidence type="ECO:0000313" key="7">
    <source>
        <dbReference type="Proteomes" id="UP000515154"/>
    </source>
</evidence>
<evidence type="ECO:0000256" key="2">
    <source>
        <dbReference type="ARBA" id="ARBA00022692"/>
    </source>
</evidence>
<feature type="transmembrane region" description="Helical" evidence="5">
    <location>
        <begin position="438"/>
        <end position="455"/>
    </location>
</feature>
<evidence type="ECO:0000256" key="3">
    <source>
        <dbReference type="ARBA" id="ARBA00022989"/>
    </source>
</evidence>
<dbReference type="CDD" id="cd17317">
    <property type="entry name" value="MFS_SLC22"/>
    <property type="match status" value="1"/>
</dbReference>
<feature type="transmembrane region" description="Helical" evidence="5">
    <location>
        <begin position="521"/>
        <end position="544"/>
    </location>
</feature>
<dbReference type="GO" id="GO:0022857">
    <property type="term" value="F:transmembrane transporter activity"/>
    <property type="evidence" value="ECO:0007669"/>
    <property type="project" value="InterPro"/>
</dbReference>
<sequence>MDEATTDFVSDEEKPEVIPEASSKNLDIEDVFEECGGYGYFQLFLTLVIVFFVIVNAMLYMSMVYIGVQIPFTCFPPELNSSLIPENITSEEFLEVLNYKIDECSVIDLQQDDSSYDLSSINSTKPRNCERRRFDTRDMSSIVSEFDLVCERRWLKNTAFSALFIGCLVGSLGFGILADRFGRRRLFFVGLVITLAANTIKVNSPSLLLFNIAYFFEGLGQSGSYFCTYSLMIEMLCLQHRMPLNFTLHTAFPIGSMCLAGIAYAIRDWQHLQYAASLPHLFFFLLWTWLPESPRWLLSKKRYEEAENILKRMAISNKRGVDGMLKILREDVIGREKGTELNGKAEALIANNQTNSAAKARKTNTIFDLIRKPHTAMLSINIWFCWFVNSMLYYGVTMNSVDMAGSRYLNFFLMSLIELPACIVCSYFFHWFGHRKPICFFMIFGGINCIASNFVSKDSSWFPLILAVLGKFGCTASFDGIYLLSAEIFPTIIRISCMGTASTFGRLGAVSAPPILGLTSYASWLPLSVFGVLGIVSGLLTLLLPEVKDASLPQTVEDMEKL</sequence>
<dbReference type="PROSITE" id="PS50850">
    <property type="entry name" value="MFS"/>
    <property type="match status" value="1"/>
</dbReference>
<feature type="transmembrane region" description="Helical" evidence="5">
    <location>
        <begin position="159"/>
        <end position="178"/>
    </location>
</feature>
<dbReference type="InterPro" id="IPR005828">
    <property type="entry name" value="MFS_sugar_transport-like"/>
</dbReference>
<comment type="subcellular location">
    <subcellularLocation>
        <location evidence="1">Membrane</location>
        <topology evidence="1">Multi-pass membrane protein</topology>
    </subcellularLocation>
</comment>
<evidence type="ECO:0000259" key="6">
    <source>
        <dbReference type="PROSITE" id="PS50850"/>
    </source>
</evidence>
<evidence type="ECO:0000256" key="4">
    <source>
        <dbReference type="ARBA" id="ARBA00023136"/>
    </source>
</evidence>
<keyword evidence="2 5" id="KW-0812">Transmembrane</keyword>
<dbReference type="AlphaFoldDB" id="A0A6P7T335"/>
<accession>A0A6P7T335</accession>
<feature type="transmembrane region" description="Helical" evidence="5">
    <location>
        <begin position="185"/>
        <end position="202"/>
    </location>
</feature>
<proteinExistence type="predicted"/>
<reference evidence="8" key="1">
    <citation type="submission" date="2025-08" db="UniProtKB">
        <authorList>
            <consortium name="RefSeq"/>
        </authorList>
    </citation>
    <scope>IDENTIFICATION</scope>
</reference>
<evidence type="ECO:0000313" key="8">
    <source>
        <dbReference type="RefSeq" id="XP_029644336.1"/>
    </source>
</evidence>